<proteinExistence type="inferred from homology"/>
<feature type="domain" description="RNA polymerase sigma factor 70 region 4 type 2" evidence="7">
    <location>
        <begin position="148"/>
        <end position="200"/>
    </location>
</feature>
<dbReference type="InterPro" id="IPR039425">
    <property type="entry name" value="RNA_pol_sigma-70-like"/>
</dbReference>
<dbReference type="InterPro" id="IPR013325">
    <property type="entry name" value="RNA_pol_sigma_r2"/>
</dbReference>
<evidence type="ECO:0000256" key="1">
    <source>
        <dbReference type="ARBA" id="ARBA00010641"/>
    </source>
</evidence>
<evidence type="ECO:0000313" key="8">
    <source>
        <dbReference type="EMBL" id="EPR42864.1"/>
    </source>
</evidence>
<dbReference type="Gene3D" id="1.10.10.10">
    <property type="entry name" value="Winged helix-like DNA-binding domain superfamily/Winged helix DNA-binding domain"/>
    <property type="match status" value="1"/>
</dbReference>
<dbReference type="InterPro" id="IPR013324">
    <property type="entry name" value="RNA_pol_sigma_r3/r4-like"/>
</dbReference>
<evidence type="ECO:0000256" key="4">
    <source>
        <dbReference type="ARBA" id="ARBA00023125"/>
    </source>
</evidence>
<dbReference type="Pfam" id="PF08281">
    <property type="entry name" value="Sigma70_r4_2"/>
    <property type="match status" value="1"/>
</dbReference>
<accession>S7V888</accession>
<dbReference type="GO" id="GO:0016987">
    <property type="term" value="F:sigma factor activity"/>
    <property type="evidence" value="ECO:0007669"/>
    <property type="project" value="UniProtKB-KW"/>
</dbReference>
<sequence>MPRLRPVIDTRLLIMQQIATTESDAALIQQIIAGNADVFETLLKRYEQPVLRILKRHLPYDQVEETAQEVFVKVYQSLPGFKQTGSFKHWLSSIAVRTCYDFWRKHYRNREMPMSSLTEAQAEWLEKTLSNDAEIDHENLGRRKEAREVLEEALGRLSAEDRMVLELVYLEGLTGKEAASLLGWSVANVKVRTFRSRKKLEKILIGLARHEEDR</sequence>
<evidence type="ECO:0000256" key="5">
    <source>
        <dbReference type="ARBA" id="ARBA00023163"/>
    </source>
</evidence>
<dbReference type="InterPro" id="IPR036388">
    <property type="entry name" value="WH-like_DNA-bd_sf"/>
</dbReference>
<comment type="similarity">
    <text evidence="1">Belongs to the sigma-70 factor family. ECF subfamily.</text>
</comment>
<feature type="domain" description="RNA polymerase sigma-70 region 2" evidence="6">
    <location>
        <begin position="42"/>
        <end position="108"/>
    </location>
</feature>
<dbReference type="InterPro" id="IPR014284">
    <property type="entry name" value="RNA_pol_sigma-70_dom"/>
</dbReference>
<keyword evidence="5" id="KW-0804">Transcription</keyword>
<protein>
    <submittedName>
        <fullName evidence="8">RNA polymerase, sigma-24 subunit, ECF subfamily</fullName>
    </submittedName>
</protein>
<evidence type="ECO:0000313" key="9">
    <source>
        <dbReference type="Proteomes" id="UP000014977"/>
    </source>
</evidence>
<dbReference type="Proteomes" id="UP000014977">
    <property type="component" value="Unassembled WGS sequence"/>
</dbReference>
<evidence type="ECO:0000256" key="2">
    <source>
        <dbReference type="ARBA" id="ARBA00023015"/>
    </source>
</evidence>
<gene>
    <name evidence="8" type="ORF">dsmv_1515</name>
</gene>
<evidence type="ECO:0000259" key="7">
    <source>
        <dbReference type="Pfam" id="PF08281"/>
    </source>
</evidence>
<keyword evidence="9" id="KW-1185">Reference proteome</keyword>
<dbReference type="EMBL" id="ATHJ01000063">
    <property type="protein sequence ID" value="EPR42864.1"/>
    <property type="molecule type" value="Genomic_DNA"/>
</dbReference>
<reference evidence="8 9" key="1">
    <citation type="journal article" date="2013" name="Genome Announc.">
        <title>Draft genome sequences for three mercury-methylating, sulfate-reducing bacteria.</title>
        <authorList>
            <person name="Brown S.D."/>
            <person name="Hurt R.A.Jr."/>
            <person name="Gilmour C.C."/>
            <person name="Elias D.A."/>
        </authorList>
    </citation>
    <scope>NUCLEOTIDE SEQUENCE [LARGE SCALE GENOMIC DNA]</scope>
    <source>
        <strain evidence="8 9">DSM 2059</strain>
    </source>
</reference>
<keyword evidence="4" id="KW-0238">DNA-binding</keyword>
<dbReference type="NCBIfam" id="TIGR02937">
    <property type="entry name" value="sigma70-ECF"/>
    <property type="match status" value="1"/>
</dbReference>
<name>S7V888_DESML</name>
<comment type="caution">
    <text evidence="8">The sequence shown here is derived from an EMBL/GenBank/DDBJ whole genome shotgun (WGS) entry which is preliminary data.</text>
</comment>
<dbReference type="RefSeq" id="WP_020875899.1">
    <property type="nucleotide sequence ID" value="NZ_ATHJ01000063.1"/>
</dbReference>
<dbReference type="Pfam" id="PF04542">
    <property type="entry name" value="Sigma70_r2"/>
    <property type="match status" value="1"/>
</dbReference>
<dbReference type="STRING" id="897.B2D07_13340"/>
<organism evidence="8 9">
    <name type="scientific">Desulfococcus multivorans DSM 2059</name>
    <dbReference type="NCBI Taxonomy" id="1121405"/>
    <lineage>
        <taxon>Bacteria</taxon>
        <taxon>Pseudomonadati</taxon>
        <taxon>Thermodesulfobacteriota</taxon>
        <taxon>Desulfobacteria</taxon>
        <taxon>Desulfobacterales</taxon>
        <taxon>Desulfococcaceae</taxon>
        <taxon>Desulfococcus</taxon>
    </lineage>
</organism>
<dbReference type="OrthoDB" id="9796555at2"/>
<dbReference type="GO" id="GO:0006352">
    <property type="term" value="P:DNA-templated transcription initiation"/>
    <property type="evidence" value="ECO:0007669"/>
    <property type="project" value="InterPro"/>
</dbReference>
<dbReference type="CDD" id="cd06171">
    <property type="entry name" value="Sigma70_r4"/>
    <property type="match status" value="1"/>
</dbReference>
<keyword evidence="3" id="KW-0731">Sigma factor</keyword>
<dbReference type="SUPFAM" id="SSF88946">
    <property type="entry name" value="Sigma2 domain of RNA polymerase sigma factors"/>
    <property type="match status" value="1"/>
</dbReference>
<evidence type="ECO:0000259" key="6">
    <source>
        <dbReference type="Pfam" id="PF04542"/>
    </source>
</evidence>
<dbReference type="Gene3D" id="1.10.1740.10">
    <property type="match status" value="1"/>
</dbReference>
<dbReference type="GO" id="GO:0003677">
    <property type="term" value="F:DNA binding"/>
    <property type="evidence" value="ECO:0007669"/>
    <property type="project" value="UniProtKB-KW"/>
</dbReference>
<dbReference type="SUPFAM" id="SSF88659">
    <property type="entry name" value="Sigma3 and sigma4 domains of RNA polymerase sigma factors"/>
    <property type="match status" value="1"/>
</dbReference>
<dbReference type="PANTHER" id="PTHR43133">
    <property type="entry name" value="RNA POLYMERASE ECF-TYPE SIGMA FACTO"/>
    <property type="match status" value="1"/>
</dbReference>
<dbReference type="InterPro" id="IPR013249">
    <property type="entry name" value="RNA_pol_sigma70_r4_t2"/>
</dbReference>
<dbReference type="InterPro" id="IPR007627">
    <property type="entry name" value="RNA_pol_sigma70_r2"/>
</dbReference>
<dbReference type="eggNOG" id="COG1595">
    <property type="taxonomic scope" value="Bacteria"/>
</dbReference>
<evidence type="ECO:0000256" key="3">
    <source>
        <dbReference type="ARBA" id="ARBA00023082"/>
    </source>
</evidence>
<keyword evidence="2" id="KW-0805">Transcription regulation</keyword>
<dbReference type="AlphaFoldDB" id="S7V888"/>
<dbReference type="PANTHER" id="PTHR43133:SF8">
    <property type="entry name" value="RNA POLYMERASE SIGMA FACTOR HI_1459-RELATED"/>
    <property type="match status" value="1"/>
</dbReference>